<dbReference type="InterPro" id="IPR043384">
    <property type="entry name" value="RETREG1/3"/>
</dbReference>
<feature type="compositionally biased region" description="Pro residues" evidence="9">
    <location>
        <begin position="342"/>
        <end position="352"/>
    </location>
</feature>
<proteinExistence type="inferred from homology"/>
<gene>
    <name evidence="12" type="ORF">MATL_G00255710</name>
</gene>
<dbReference type="EMBL" id="JAFDVH010000024">
    <property type="protein sequence ID" value="KAG7455350.1"/>
    <property type="molecule type" value="Genomic_DNA"/>
</dbReference>
<evidence type="ECO:0000256" key="7">
    <source>
        <dbReference type="ARBA" id="ARBA00023006"/>
    </source>
</evidence>
<dbReference type="InterPro" id="IPR057282">
    <property type="entry name" value="RETREG1-3-like_RHD"/>
</dbReference>
<feature type="transmembrane region" description="Helical" evidence="10">
    <location>
        <begin position="68"/>
        <end position="86"/>
    </location>
</feature>
<feature type="compositionally biased region" description="Polar residues" evidence="9">
    <location>
        <begin position="287"/>
        <end position="298"/>
    </location>
</feature>
<protein>
    <recommendedName>
        <fullName evidence="11">RETREG1-3/ARL6IP-like N-terminal reticulon-homology domain-containing protein</fullName>
    </recommendedName>
</protein>
<name>A0A9D3PA15_MEGAT</name>
<dbReference type="PANTHER" id="PTHR28659">
    <property type="entry name" value="RETICULON-LIKE PROTEIN"/>
    <property type="match status" value="1"/>
</dbReference>
<evidence type="ECO:0000256" key="10">
    <source>
        <dbReference type="SAM" id="Phobius"/>
    </source>
</evidence>
<comment type="similarity">
    <text evidence="2">Belongs to the RETREG family.</text>
</comment>
<keyword evidence="6 10" id="KW-1133">Transmembrane helix</keyword>
<keyword evidence="8 10" id="KW-0472">Membrane</keyword>
<evidence type="ECO:0000256" key="8">
    <source>
        <dbReference type="ARBA" id="ARBA00023136"/>
    </source>
</evidence>
<feature type="region of interest" description="Disordered" evidence="9">
    <location>
        <begin position="1"/>
        <end position="28"/>
    </location>
</feature>
<evidence type="ECO:0000256" key="6">
    <source>
        <dbReference type="ARBA" id="ARBA00022989"/>
    </source>
</evidence>
<reference evidence="12" key="1">
    <citation type="submission" date="2021-01" db="EMBL/GenBank/DDBJ databases">
        <authorList>
            <person name="Zahm M."/>
            <person name="Roques C."/>
            <person name="Cabau C."/>
            <person name="Klopp C."/>
            <person name="Donnadieu C."/>
            <person name="Jouanno E."/>
            <person name="Lampietro C."/>
            <person name="Louis A."/>
            <person name="Herpin A."/>
            <person name="Echchiki A."/>
            <person name="Berthelot C."/>
            <person name="Parey E."/>
            <person name="Roest-Crollius H."/>
            <person name="Braasch I."/>
            <person name="Postlethwait J."/>
            <person name="Bobe J."/>
            <person name="Montfort J."/>
            <person name="Bouchez O."/>
            <person name="Begum T."/>
            <person name="Mejri S."/>
            <person name="Adams A."/>
            <person name="Chen W.-J."/>
            <person name="Guiguen Y."/>
        </authorList>
    </citation>
    <scope>NUCLEOTIDE SEQUENCE</scope>
    <source>
        <strain evidence="12">YG-15Mar2019-1</strain>
        <tissue evidence="12">Brain</tissue>
    </source>
</reference>
<feature type="transmembrane region" description="Helical" evidence="10">
    <location>
        <begin position="92"/>
        <end position="109"/>
    </location>
</feature>
<comment type="caution">
    <text evidence="12">The sequence shown here is derived from an EMBL/GenBank/DDBJ whole genome shotgun (WGS) entry which is preliminary data.</text>
</comment>
<dbReference type="GO" id="GO:0043524">
    <property type="term" value="P:negative regulation of neuron apoptotic process"/>
    <property type="evidence" value="ECO:0007669"/>
    <property type="project" value="TreeGrafter"/>
</dbReference>
<evidence type="ECO:0000259" key="11">
    <source>
        <dbReference type="Pfam" id="PF24456"/>
    </source>
</evidence>
<feature type="region of interest" description="Disordered" evidence="9">
    <location>
        <begin position="388"/>
        <end position="415"/>
    </location>
</feature>
<feature type="compositionally biased region" description="Basic and acidic residues" evidence="9">
    <location>
        <begin position="304"/>
        <end position="313"/>
    </location>
</feature>
<feature type="region of interest" description="Disordered" evidence="9">
    <location>
        <begin position="287"/>
        <end position="358"/>
    </location>
</feature>
<keyword evidence="5" id="KW-0256">Endoplasmic reticulum</keyword>
<evidence type="ECO:0000256" key="4">
    <source>
        <dbReference type="ARBA" id="ARBA00022692"/>
    </source>
</evidence>
<organism evidence="12 13">
    <name type="scientific">Megalops atlanticus</name>
    <name type="common">Tarpon</name>
    <name type="synonym">Clupea gigantea</name>
    <dbReference type="NCBI Taxonomy" id="7932"/>
    <lineage>
        <taxon>Eukaryota</taxon>
        <taxon>Metazoa</taxon>
        <taxon>Chordata</taxon>
        <taxon>Craniata</taxon>
        <taxon>Vertebrata</taxon>
        <taxon>Euteleostomi</taxon>
        <taxon>Actinopterygii</taxon>
        <taxon>Neopterygii</taxon>
        <taxon>Teleostei</taxon>
        <taxon>Elopiformes</taxon>
        <taxon>Megalopidae</taxon>
        <taxon>Megalops</taxon>
    </lineage>
</organism>
<dbReference type="Proteomes" id="UP001046870">
    <property type="component" value="Chromosome 24"/>
</dbReference>
<sequence>MANRDRPEGEDAAEASLEGKRAKASCAQTSGTAEAMAGRSIQQSAGGRQPGGTSLLSRIADVITWKRPLYSTVLFIATNSIFWFVALGSWRVYFLLAVCLIGLVTVQTIRDIMAFRTRGAHLWHSMTESWEVIDTSQESRSGASQFTDSWISCKLFLQEMSSFKQQNPGKFCLLVCSLCTCFAILGRYIPGIIISYIAVLGVFLWPLLSSHEFGVWVEPVLQKLDFGVCDFLQRMRENHEKRILQRQEEGSETDLTSLFPKLDSAACREHSISDTEVSEVTWTENGTFSLSEGHTPQTEDSEDLDRHSDHDEVFAGGLPEFPSVDNGAGTNGDDDELSFGLPAPPPPPPPPASQEAPGPLTLELVHRMAGDVIAAAVTAAIQEQIEAHATAPRPAPPSKQPLDLTEDSESEAEDFELLDQSELEQLEGDLGLERAAQEAAAKPSKPSFFSRLLGRH</sequence>
<comment type="subcellular location">
    <subcellularLocation>
        <location evidence="1">Endoplasmic reticulum membrane</location>
        <topology evidence="1">Multi-pass membrane protein</topology>
    </subcellularLocation>
</comment>
<dbReference type="GO" id="GO:0005789">
    <property type="term" value="C:endoplasmic reticulum membrane"/>
    <property type="evidence" value="ECO:0007669"/>
    <property type="project" value="UniProtKB-SubCell"/>
</dbReference>
<evidence type="ECO:0000256" key="2">
    <source>
        <dbReference type="ARBA" id="ARBA00006299"/>
    </source>
</evidence>
<keyword evidence="4 10" id="KW-0812">Transmembrane</keyword>
<feature type="domain" description="RETREG1-3/ARL6IP-like N-terminal reticulon-homology" evidence="11">
    <location>
        <begin position="55"/>
        <end position="228"/>
    </location>
</feature>
<dbReference type="PANTHER" id="PTHR28659:SF3">
    <property type="entry name" value="RETICULOPHAGY REGULATOR 1"/>
    <property type="match status" value="1"/>
</dbReference>
<dbReference type="AlphaFoldDB" id="A0A9D3PA15"/>
<keyword evidence="13" id="KW-1185">Reference proteome</keyword>
<dbReference type="GO" id="GO:0061709">
    <property type="term" value="P:reticulophagy"/>
    <property type="evidence" value="ECO:0007669"/>
    <property type="project" value="InterPro"/>
</dbReference>
<dbReference type="OrthoDB" id="10029527at2759"/>
<evidence type="ECO:0000313" key="12">
    <source>
        <dbReference type="EMBL" id="KAG7455350.1"/>
    </source>
</evidence>
<evidence type="ECO:0000256" key="1">
    <source>
        <dbReference type="ARBA" id="ARBA00004477"/>
    </source>
</evidence>
<evidence type="ECO:0000256" key="9">
    <source>
        <dbReference type="SAM" id="MobiDB-lite"/>
    </source>
</evidence>
<evidence type="ECO:0000313" key="13">
    <source>
        <dbReference type="Proteomes" id="UP001046870"/>
    </source>
</evidence>
<feature type="compositionally biased region" description="Acidic residues" evidence="9">
    <location>
        <begin position="404"/>
        <end position="415"/>
    </location>
</feature>
<accession>A0A9D3PA15</accession>
<evidence type="ECO:0000256" key="5">
    <source>
        <dbReference type="ARBA" id="ARBA00022824"/>
    </source>
</evidence>
<keyword evidence="3" id="KW-0597">Phosphoprotein</keyword>
<evidence type="ECO:0000256" key="3">
    <source>
        <dbReference type="ARBA" id="ARBA00022553"/>
    </source>
</evidence>
<feature type="transmembrane region" description="Helical" evidence="10">
    <location>
        <begin position="191"/>
        <end position="208"/>
    </location>
</feature>
<feature type="region of interest" description="Disordered" evidence="9">
    <location>
        <begin position="435"/>
        <end position="456"/>
    </location>
</feature>
<dbReference type="Pfam" id="PF24456">
    <property type="entry name" value="RHD_RETREG1-3"/>
    <property type="match status" value="1"/>
</dbReference>
<keyword evidence="7" id="KW-0072">Autophagy</keyword>